<evidence type="ECO:0008006" key="3">
    <source>
        <dbReference type="Google" id="ProtNLM"/>
    </source>
</evidence>
<dbReference type="Gramene" id="LPERR11G05410.1">
    <property type="protein sequence ID" value="LPERR11G05410.1"/>
    <property type="gene ID" value="LPERR11G05410"/>
</dbReference>
<reference evidence="1" key="3">
    <citation type="submission" date="2015-04" db="UniProtKB">
        <authorList>
            <consortium name="EnsemblPlants"/>
        </authorList>
    </citation>
    <scope>IDENTIFICATION</scope>
</reference>
<dbReference type="Proteomes" id="UP000032180">
    <property type="component" value="Chromosome 11"/>
</dbReference>
<keyword evidence="2" id="KW-1185">Reference proteome</keyword>
<dbReference type="AlphaFoldDB" id="A0A0D9XQ42"/>
<evidence type="ECO:0000313" key="1">
    <source>
        <dbReference type="EnsemblPlants" id="LPERR11G05410.1"/>
    </source>
</evidence>
<sequence>MREIDGVVHRLPVHLFAFFNGVTQWCPKFTKLKTLLVNDWFMTSNMSELASLLEHAPLVEKLTLELSKLCLIDGLLCTINPWVQQFYLPQEPQNFMEIEDSDKPLKPAFPIKNLKIAEIKYQEGDERVKTIVKILNQNGVPLENINVLQIRRQSRLRYQQPICHWNN</sequence>
<name>A0A0D9XQ42_9ORYZ</name>
<proteinExistence type="predicted"/>
<dbReference type="PANTHER" id="PTHR34223">
    <property type="entry name" value="OS11G0201299 PROTEIN"/>
    <property type="match status" value="1"/>
</dbReference>
<dbReference type="EnsemblPlants" id="LPERR11G05410.1">
    <property type="protein sequence ID" value="LPERR11G05410.1"/>
    <property type="gene ID" value="LPERR11G05410"/>
</dbReference>
<reference evidence="1 2" key="1">
    <citation type="submission" date="2012-08" db="EMBL/GenBank/DDBJ databases">
        <title>Oryza genome evolution.</title>
        <authorList>
            <person name="Wing R.A."/>
        </authorList>
    </citation>
    <scope>NUCLEOTIDE SEQUENCE</scope>
</reference>
<accession>A0A0D9XQ42</accession>
<dbReference type="HOGENOM" id="CLU_1680451_0_0_1"/>
<evidence type="ECO:0000313" key="2">
    <source>
        <dbReference type="Proteomes" id="UP000032180"/>
    </source>
</evidence>
<dbReference type="STRING" id="77586.A0A0D9XQ42"/>
<dbReference type="InterPro" id="IPR053197">
    <property type="entry name" value="F-box_SCFL_complex_component"/>
</dbReference>
<protein>
    <recommendedName>
        <fullName evidence="3">FBD domain-containing protein</fullName>
    </recommendedName>
</protein>
<reference evidence="2" key="2">
    <citation type="submission" date="2013-12" db="EMBL/GenBank/DDBJ databases">
        <authorList>
            <person name="Yu Y."/>
            <person name="Lee S."/>
            <person name="de Baynast K."/>
            <person name="Wissotski M."/>
            <person name="Liu L."/>
            <person name="Talag J."/>
            <person name="Goicoechea J."/>
            <person name="Angelova A."/>
            <person name="Jetty R."/>
            <person name="Kudrna D."/>
            <person name="Golser W."/>
            <person name="Rivera L."/>
            <person name="Zhang J."/>
            <person name="Wing R."/>
        </authorList>
    </citation>
    <scope>NUCLEOTIDE SEQUENCE</scope>
</reference>
<organism evidence="1 2">
    <name type="scientific">Leersia perrieri</name>
    <dbReference type="NCBI Taxonomy" id="77586"/>
    <lineage>
        <taxon>Eukaryota</taxon>
        <taxon>Viridiplantae</taxon>
        <taxon>Streptophyta</taxon>
        <taxon>Embryophyta</taxon>
        <taxon>Tracheophyta</taxon>
        <taxon>Spermatophyta</taxon>
        <taxon>Magnoliopsida</taxon>
        <taxon>Liliopsida</taxon>
        <taxon>Poales</taxon>
        <taxon>Poaceae</taxon>
        <taxon>BOP clade</taxon>
        <taxon>Oryzoideae</taxon>
        <taxon>Oryzeae</taxon>
        <taxon>Oryzinae</taxon>
        <taxon>Leersia</taxon>
    </lineage>
</organism>
<dbReference type="PANTHER" id="PTHR34223:SF88">
    <property type="entry name" value="OS11G0200950 PROTEIN"/>
    <property type="match status" value="1"/>
</dbReference>